<dbReference type="GO" id="GO:0003951">
    <property type="term" value="F:NAD+ kinase activity"/>
    <property type="evidence" value="ECO:0007669"/>
    <property type="project" value="UniProtKB-EC"/>
</dbReference>
<evidence type="ECO:0000256" key="5">
    <source>
        <dbReference type="ARBA" id="ARBA00022857"/>
    </source>
</evidence>
<keyword evidence="4" id="KW-0418">Kinase</keyword>
<accession>A0AAW2HXF1</accession>
<dbReference type="InterPro" id="IPR017437">
    <property type="entry name" value="ATP-NAD_kinase_PpnK-typ_C"/>
</dbReference>
<dbReference type="Gene3D" id="2.60.200.30">
    <property type="entry name" value="Probable inorganic polyphosphate/atp-NAD kinase, domain 2"/>
    <property type="match status" value="1"/>
</dbReference>
<dbReference type="GO" id="GO:0006741">
    <property type="term" value="P:NADP+ biosynthetic process"/>
    <property type="evidence" value="ECO:0007669"/>
    <property type="project" value="InterPro"/>
</dbReference>
<dbReference type="Pfam" id="PF01513">
    <property type="entry name" value="NAD_kinase"/>
    <property type="match status" value="1"/>
</dbReference>
<protein>
    <recommendedName>
        <fullName evidence="2">NAD(+) kinase</fullName>
        <ecNumber evidence="2">2.7.1.23</ecNumber>
    </recommendedName>
</protein>
<evidence type="ECO:0000256" key="1">
    <source>
        <dbReference type="ARBA" id="ARBA00010995"/>
    </source>
</evidence>
<comment type="caution">
    <text evidence="7">The sequence shown here is derived from an EMBL/GenBank/DDBJ whole genome shotgun (WGS) entry which is preliminary data.</text>
</comment>
<evidence type="ECO:0000256" key="4">
    <source>
        <dbReference type="ARBA" id="ARBA00022777"/>
    </source>
</evidence>
<dbReference type="EMBL" id="JARGDH010000002">
    <property type="protein sequence ID" value="KAL0274519.1"/>
    <property type="molecule type" value="Genomic_DNA"/>
</dbReference>
<proteinExistence type="inferred from homology"/>
<dbReference type="SUPFAM" id="SSF111331">
    <property type="entry name" value="NAD kinase/diacylglycerol kinase-like"/>
    <property type="match status" value="1"/>
</dbReference>
<dbReference type="InterPro" id="IPR016064">
    <property type="entry name" value="NAD/diacylglycerol_kinase_sf"/>
</dbReference>
<sequence>MFVKLNNNSNSVPIPETENKMISKTKIRDLFRLCYISSCNYSKDAKESRLKNVLLLYKLSRLEIEQCRHPELTAAELENHLRKRGIDYDSILKHHEINKSFQEKVQSCFNSFGLETRTVNRFNYSQSDIKWCDVVFPIGGDGTFLFAASRILDNEKPVIGFNADPCRSEGHLCLPKRYSNNVHLALDKILQGKFKWLFRTRIRVTFSGDTSRQSPVELHEPAQRFKLSDMTEEGRKDRRVDFIKPGEEYRPPFLALNEVFLGEVLTAKVSYFEMRINNSSKSAEVKSSGLCVCTGTGSTSWSMSINRLNRQDIREIIELYLKESAGAKGCRNVDKGLIDSIYENYNERFKYQPEKLKMAYTIRDLISVGVWPYPKGVIEPRGFADRIEVRSKCSDAGLVLDGGISFPFNEGTVTHLETHSQDSLRTVLLCE</sequence>
<dbReference type="PANTHER" id="PTHR13158">
    <property type="match status" value="1"/>
</dbReference>
<evidence type="ECO:0000256" key="6">
    <source>
        <dbReference type="ARBA" id="ARBA00023027"/>
    </source>
</evidence>
<keyword evidence="6" id="KW-0520">NAD</keyword>
<dbReference type="Gene3D" id="3.40.50.10330">
    <property type="entry name" value="Probable inorganic polyphosphate/atp-NAD kinase, domain 1"/>
    <property type="match status" value="1"/>
</dbReference>
<evidence type="ECO:0000256" key="2">
    <source>
        <dbReference type="ARBA" id="ARBA00012120"/>
    </source>
</evidence>
<dbReference type="EC" id="2.7.1.23" evidence="2"/>
<gene>
    <name evidence="7" type="ORF">PYX00_002619</name>
</gene>
<comment type="similarity">
    <text evidence="1">Belongs to the NAD kinase family.</text>
</comment>
<dbReference type="PANTHER" id="PTHR13158:SF5">
    <property type="entry name" value="NAD KINASE 2, MITOCHONDRIAL"/>
    <property type="match status" value="1"/>
</dbReference>
<dbReference type="GO" id="GO:0005739">
    <property type="term" value="C:mitochondrion"/>
    <property type="evidence" value="ECO:0007669"/>
    <property type="project" value="TreeGrafter"/>
</dbReference>
<evidence type="ECO:0000313" key="7">
    <source>
        <dbReference type="EMBL" id="KAL0274519.1"/>
    </source>
</evidence>
<dbReference type="InterPro" id="IPR017438">
    <property type="entry name" value="ATP-NAD_kinase_N"/>
</dbReference>
<keyword evidence="3" id="KW-0808">Transferase</keyword>
<evidence type="ECO:0000256" key="3">
    <source>
        <dbReference type="ARBA" id="ARBA00022679"/>
    </source>
</evidence>
<reference evidence="7" key="1">
    <citation type="journal article" date="2024" name="Gigascience">
        <title>Chromosome-level genome of the poultry shaft louse Menopon gallinae provides insight into the host-switching and adaptive evolution of parasitic lice.</title>
        <authorList>
            <person name="Xu Y."/>
            <person name="Ma L."/>
            <person name="Liu S."/>
            <person name="Liang Y."/>
            <person name="Liu Q."/>
            <person name="He Z."/>
            <person name="Tian L."/>
            <person name="Duan Y."/>
            <person name="Cai W."/>
            <person name="Li H."/>
            <person name="Song F."/>
        </authorList>
    </citation>
    <scope>NUCLEOTIDE SEQUENCE</scope>
    <source>
        <strain evidence="7">Cailab_2023a</strain>
    </source>
</reference>
<dbReference type="InterPro" id="IPR002504">
    <property type="entry name" value="NADK"/>
</dbReference>
<keyword evidence="5" id="KW-0521">NADP</keyword>
<name>A0AAW2HXF1_9NEOP</name>
<dbReference type="GO" id="GO:0019674">
    <property type="term" value="P:NAD+ metabolic process"/>
    <property type="evidence" value="ECO:0007669"/>
    <property type="project" value="InterPro"/>
</dbReference>
<dbReference type="AlphaFoldDB" id="A0AAW2HXF1"/>
<organism evidence="7">
    <name type="scientific">Menopon gallinae</name>
    <name type="common">poultry shaft louse</name>
    <dbReference type="NCBI Taxonomy" id="328185"/>
    <lineage>
        <taxon>Eukaryota</taxon>
        <taxon>Metazoa</taxon>
        <taxon>Ecdysozoa</taxon>
        <taxon>Arthropoda</taxon>
        <taxon>Hexapoda</taxon>
        <taxon>Insecta</taxon>
        <taxon>Pterygota</taxon>
        <taxon>Neoptera</taxon>
        <taxon>Paraneoptera</taxon>
        <taxon>Psocodea</taxon>
        <taxon>Troctomorpha</taxon>
        <taxon>Phthiraptera</taxon>
        <taxon>Amblycera</taxon>
        <taxon>Menoponidae</taxon>
        <taxon>Menopon</taxon>
    </lineage>
</organism>